<dbReference type="EMBL" id="JAECVW010000001">
    <property type="protein sequence ID" value="MBH8594119.1"/>
    <property type="molecule type" value="Genomic_DNA"/>
</dbReference>
<gene>
    <name evidence="1" type="ORF">I8U20_02100</name>
</gene>
<sequence length="92" mass="10825">MKITSLSLDIREKDFEQYEETLIQRGWKKVKGQHIYQKNFGETEVEIREHIAAFSAEITLKLSARNEQGIKLDRIIQLLQELDKADHTPDQE</sequence>
<comment type="caution">
    <text evidence="1">The sequence shown here is derived from an EMBL/GenBank/DDBJ whole genome shotgun (WGS) entry which is preliminary data.</text>
</comment>
<evidence type="ECO:0000313" key="2">
    <source>
        <dbReference type="Proteomes" id="UP000633619"/>
    </source>
</evidence>
<accession>A0A8I1DDQ2</accession>
<dbReference type="RefSeq" id="WP_181730908.1">
    <property type="nucleotide sequence ID" value="NZ_JACEIR010000001.1"/>
</dbReference>
<keyword evidence="2" id="KW-1185">Reference proteome</keyword>
<evidence type="ECO:0000313" key="1">
    <source>
        <dbReference type="EMBL" id="MBH8594119.1"/>
    </source>
</evidence>
<protein>
    <submittedName>
        <fullName evidence="1">Uncharacterized protein</fullName>
    </submittedName>
</protein>
<proteinExistence type="predicted"/>
<dbReference type="AlphaFoldDB" id="A0A8I1DDQ2"/>
<name>A0A8I1DDQ2_THEIN</name>
<dbReference type="Proteomes" id="UP000633619">
    <property type="component" value="Unassembled WGS sequence"/>
</dbReference>
<organism evidence="1 2">
    <name type="scientific">Thermoactinomyces intermedius</name>
    <dbReference type="NCBI Taxonomy" id="2024"/>
    <lineage>
        <taxon>Bacteria</taxon>
        <taxon>Bacillati</taxon>
        <taxon>Bacillota</taxon>
        <taxon>Bacilli</taxon>
        <taxon>Bacillales</taxon>
        <taxon>Thermoactinomycetaceae</taxon>
        <taxon>Thermoactinomyces</taxon>
    </lineage>
</organism>
<reference evidence="1 2" key="1">
    <citation type="submission" date="2020-12" db="EMBL/GenBank/DDBJ databases">
        <title>WGS of Thermoactinomyces spp.</title>
        <authorList>
            <person name="Cheng K."/>
        </authorList>
    </citation>
    <scope>NUCLEOTIDE SEQUENCE [LARGE SCALE GENOMIC DNA]</scope>
    <source>
        <strain evidence="2">CICC 10671\DSM 43846</strain>
    </source>
</reference>